<evidence type="ECO:0000256" key="11">
    <source>
        <dbReference type="ARBA" id="ARBA00023180"/>
    </source>
</evidence>
<dbReference type="InterPro" id="IPR015812">
    <property type="entry name" value="Integrin_bsu"/>
</dbReference>
<dbReference type="InterPro" id="IPR002369">
    <property type="entry name" value="Integrin_bsu_VWA"/>
</dbReference>
<dbReference type="PhylomeDB" id="T1JNB0"/>
<dbReference type="Gene3D" id="2.60.40.1510">
    <property type="entry name" value="ntegrin, alpha v. Chain A, domain 3"/>
    <property type="match status" value="1"/>
</dbReference>
<keyword evidence="5" id="KW-0677">Repeat</keyword>
<dbReference type="GO" id="GO:0008305">
    <property type="term" value="C:integrin complex"/>
    <property type="evidence" value="ECO:0007669"/>
    <property type="project" value="TreeGrafter"/>
</dbReference>
<proteinExistence type="inferred from homology"/>
<evidence type="ECO:0000256" key="2">
    <source>
        <dbReference type="ARBA" id="ARBA00007449"/>
    </source>
</evidence>
<dbReference type="STRING" id="126957.T1JNB0"/>
<feature type="domain" description="Integrin beta subunit VWA" evidence="13">
    <location>
        <begin position="1"/>
        <end position="283"/>
    </location>
</feature>
<dbReference type="GO" id="GO:0033627">
    <property type="term" value="P:cell adhesion mediated by integrin"/>
    <property type="evidence" value="ECO:0007669"/>
    <property type="project" value="TreeGrafter"/>
</dbReference>
<keyword evidence="9" id="KW-0472">Membrane</keyword>
<evidence type="ECO:0000256" key="3">
    <source>
        <dbReference type="ARBA" id="ARBA00022475"/>
    </source>
</evidence>
<dbReference type="PANTHER" id="PTHR10082:SF60">
    <property type="entry name" value="INTEGRIN BETA-PS"/>
    <property type="match status" value="1"/>
</dbReference>
<evidence type="ECO:0000256" key="1">
    <source>
        <dbReference type="ARBA" id="ARBA00004251"/>
    </source>
</evidence>
<keyword evidence="6 12" id="KW-0130">Cell adhesion</keyword>
<keyword evidence="3" id="KW-1003">Cell membrane</keyword>
<dbReference type="SUPFAM" id="SSF53300">
    <property type="entry name" value="vWA-like"/>
    <property type="match status" value="1"/>
</dbReference>
<dbReference type="GO" id="GO:0007229">
    <property type="term" value="P:integrin-mediated signaling pathway"/>
    <property type="evidence" value="ECO:0007669"/>
    <property type="project" value="UniProtKB-KW"/>
</dbReference>
<evidence type="ECO:0000256" key="9">
    <source>
        <dbReference type="ARBA" id="ARBA00023136"/>
    </source>
</evidence>
<keyword evidence="8 12" id="KW-0401">Integrin</keyword>
<dbReference type="PANTHER" id="PTHR10082">
    <property type="entry name" value="INTEGRIN BETA SUBUNIT"/>
    <property type="match status" value="1"/>
</dbReference>
<evidence type="ECO:0000259" key="13">
    <source>
        <dbReference type="SMART" id="SM00187"/>
    </source>
</evidence>
<dbReference type="Gene3D" id="3.40.50.410">
    <property type="entry name" value="von Willebrand factor, type A domain"/>
    <property type="match status" value="1"/>
</dbReference>
<evidence type="ECO:0000256" key="4">
    <source>
        <dbReference type="ARBA" id="ARBA00022692"/>
    </source>
</evidence>
<evidence type="ECO:0000256" key="12">
    <source>
        <dbReference type="RuleBase" id="RU000633"/>
    </source>
</evidence>
<keyword evidence="10" id="KW-1015">Disulfide bond</keyword>
<comment type="similarity">
    <text evidence="2 12">Belongs to the integrin beta chain family.</text>
</comment>
<protein>
    <recommendedName>
        <fullName evidence="12">Integrin beta</fullName>
    </recommendedName>
</protein>
<dbReference type="GO" id="GO:0009986">
    <property type="term" value="C:cell surface"/>
    <property type="evidence" value="ECO:0007669"/>
    <property type="project" value="TreeGrafter"/>
</dbReference>
<dbReference type="EnsemblMetazoa" id="SMAR015339-RA">
    <property type="protein sequence ID" value="SMAR015339-PA"/>
    <property type="gene ID" value="SMAR015339"/>
</dbReference>
<dbReference type="EMBL" id="JH432223">
    <property type="status" value="NOT_ANNOTATED_CDS"/>
    <property type="molecule type" value="Genomic_DNA"/>
</dbReference>
<name>T1JNB0_STRMM</name>
<dbReference type="eggNOG" id="KOG1226">
    <property type="taxonomic scope" value="Eukaryota"/>
</dbReference>
<dbReference type="HOGENOM" id="CLU_984548_0_0_1"/>
<dbReference type="GO" id="GO:0007160">
    <property type="term" value="P:cell-matrix adhesion"/>
    <property type="evidence" value="ECO:0007669"/>
    <property type="project" value="TreeGrafter"/>
</dbReference>
<evidence type="ECO:0000256" key="6">
    <source>
        <dbReference type="ARBA" id="ARBA00022889"/>
    </source>
</evidence>
<sequence>MDLTYSMRDDKKKLSELGNLLADSISNLTRNFRLGFGSFVDKVVLPYVSTLPSKLKNPCLDGIVCAPPYGFRNHMPLSNNSRRFFTEVENANVSANLDDAEGGFDAIMQVIVCQDDIDWDRKARKIVLFATDSGFHYAGDGKLGGIVIPNDGKCHLDSDGYYTKSTTQDYPSLSQINRAAKENKVIIIFAVPTTQLSVYTQLSNAIEGAYTRELAQDSSNIVELVRKQYNEISSEVELRIDDLPDYIRVTFSADCPGGKKGSHLCQGLKIGTTLKTNVEVVKK</sequence>
<evidence type="ECO:0000256" key="10">
    <source>
        <dbReference type="ARBA" id="ARBA00023157"/>
    </source>
</evidence>
<reference evidence="14" key="2">
    <citation type="submission" date="2015-02" db="UniProtKB">
        <authorList>
            <consortium name="EnsemblMetazoa"/>
        </authorList>
    </citation>
    <scope>IDENTIFICATION</scope>
</reference>
<dbReference type="Pfam" id="PF00362">
    <property type="entry name" value="Integrin_beta"/>
    <property type="match status" value="1"/>
</dbReference>
<dbReference type="AlphaFoldDB" id="T1JNB0"/>
<dbReference type="GO" id="GO:0005178">
    <property type="term" value="F:integrin binding"/>
    <property type="evidence" value="ECO:0007669"/>
    <property type="project" value="TreeGrafter"/>
</dbReference>
<dbReference type="SMART" id="SM00187">
    <property type="entry name" value="INB"/>
    <property type="match status" value="1"/>
</dbReference>
<accession>T1JNB0</accession>
<evidence type="ECO:0000256" key="8">
    <source>
        <dbReference type="ARBA" id="ARBA00023037"/>
    </source>
</evidence>
<dbReference type="InterPro" id="IPR036465">
    <property type="entry name" value="vWFA_dom_sf"/>
</dbReference>
<dbReference type="Proteomes" id="UP000014500">
    <property type="component" value="Unassembled WGS sequence"/>
</dbReference>
<reference evidence="15" key="1">
    <citation type="submission" date="2011-05" db="EMBL/GenBank/DDBJ databases">
        <authorList>
            <person name="Richards S.R."/>
            <person name="Qu J."/>
            <person name="Jiang H."/>
            <person name="Jhangiani S.N."/>
            <person name="Agravi P."/>
            <person name="Goodspeed R."/>
            <person name="Gross S."/>
            <person name="Mandapat C."/>
            <person name="Jackson L."/>
            <person name="Mathew T."/>
            <person name="Pu L."/>
            <person name="Thornton R."/>
            <person name="Saada N."/>
            <person name="Wilczek-Boney K.B."/>
            <person name="Lee S."/>
            <person name="Kovar C."/>
            <person name="Wu Y."/>
            <person name="Scherer S.E."/>
            <person name="Worley K.C."/>
            <person name="Muzny D.M."/>
            <person name="Gibbs R."/>
        </authorList>
    </citation>
    <scope>NUCLEOTIDE SEQUENCE</scope>
    <source>
        <strain evidence="15">Brora</strain>
    </source>
</reference>
<comment type="subcellular location">
    <subcellularLocation>
        <location evidence="1 12">Cell membrane</location>
        <topology evidence="1 12">Single-pass type I membrane protein</topology>
    </subcellularLocation>
</comment>
<dbReference type="GO" id="GO:0016477">
    <property type="term" value="P:cell migration"/>
    <property type="evidence" value="ECO:0007669"/>
    <property type="project" value="TreeGrafter"/>
</dbReference>
<dbReference type="GO" id="GO:0005925">
    <property type="term" value="C:focal adhesion"/>
    <property type="evidence" value="ECO:0007669"/>
    <property type="project" value="TreeGrafter"/>
</dbReference>
<evidence type="ECO:0000256" key="7">
    <source>
        <dbReference type="ARBA" id="ARBA00022989"/>
    </source>
</evidence>
<dbReference type="OMA" id="CECESQP"/>
<keyword evidence="4 12" id="KW-0812">Transmembrane</keyword>
<keyword evidence="7" id="KW-1133">Transmembrane helix</keyword>
<evidence type="ECO:0000256" key="5">
    <source>
        <dbReference type="ARBA" id="ARBA00022737"/>
    </source>
</evidence>
<keyword evidence="11" id="KW-0325">Glycoprotein</keyword>
<keyword evidence="15" id="KW-1185">Reference proteome</keyword>
<dbReference type="GO" id="GO:0098609">
    <property type="term" value="P:cell-cell adhesion"/>
    <property type="evidence" value="ECO:0007669"/>
    <property type="project" value="TreeGrafter"/>
</dbReference>
<evidence type="ECO:0000313" key="15">
    <source>
        <dbReference type="Proteomes" id="UP000014500"/>
    </source>
</evidence>
<dbReference type="PRINTS" id="PR01186">
    <property type="entry name" value="INTEGRINB"/>
</dbReference>
<organism evidence="14 15">
    <name type="scientific">Strigamia maritima</name>
    <name type="common">European centipede</name>
    <name type="synonym">Geophilus maritimus</name>
    <dbReference type="NCBI Taxonomy" id="126957"/>
    <lineage>
        <taxon>Eukaryota</taxon>
        <taxon>Metazoa</taxon>
        <taxon>Ecdysozoa</taxon>
        <taxon>Arthropoda</taxon>
        <taxon>Myriapoda</taxon>
        <taxon>Chilopoda</taxon>
        <taxon>Pleurostigmophora</taxon>
        <taxon>Geophilomorpha</taxon>
        <taxon>Linotaeniidae</taxon>
        <taxon>Strigamia</taxon>
    </lineage>
</organism>
<evidence type="ECO:0000313" key="14">
    <source>
        <dbReference type="EnsemblMetazoa" id="SMAR015339-PA"/>
    </source>
</evidence>
<dbReference type="FunFam" id="3.40.50.410:FF:000002">
    <property type="entry name" value="Integrin beta"/>
    <property type="match status" value="1"/>
</dbReference>